<sequence length="124" mass="13850">MTSICSECGATQISKGEPGDTIIATLQTLARYQRLATSNDPPGTAEHVFLRAVASKTALRLTCLDEEILRLKDRLGQLEAERAQLAEYHSQNMAILFPLRRMPSEVLAEYFFGRYRQKLSGTTT</sequence>
<protein>
    <submittedName>
        <fullName evidence="2">Uncharacterized protein</fullName>
    </submittedName>
</protein>
<keyword evidence="1" id="KW-0175">Coiled coil</keyword>
<dbReference type="EMBL" id="JARKIF010000014">
    <property type="protein sequence ID" value="KAJ7623814.1"/>
    <property type="molecule type" value="Genomic_DNA"/>
</dbReference>
<keyword evidence="3" id="KW-1185">Reference proteome</keyword>
<dbReference type="AlphaFoldDB" id="A0AAD7BKZ9"/>
<proteinExistence type="predicted"/>
<gene>
    <name evidence="2" type="ORF">FB45DRAFT_870256</name>
</gene>
<accession>A0AAD7BKZ9</accession>
<evidence type="ECO:0000313" key="3">
    <source>
        <dbReference type="Proteomes" id="UP001221142"/>
    </source>
</evidence>
<evidence type="ECO:0000256" key="1">
    <source>
        <dbReference type="SAM" id="Coils"/>
    </source>
</evidence>
<name>A0AAD7BKZ9_9AGAR</name>
<reference evidence="2" key="1">
    <citation type="submission" date="2023-03" db="EMBL/GenBank/DDBJ databases">
        <title>Massive genome expansion in bonnet fungi (Mycena s.s.) driven by repeated elements and novel gene families across ecological guilds.</title>
        <authorList>
            <consortium name="Lawrence Berkeley National Laboratory"/>
            <person name="Harder C.B."/>
            <person name="Miyauchi S."/>
            <person name="Viragh M."/>
            <person name="Kuo A."/>
            <person name="Thoen E."/>
            <person name="Andreopoulos B."/>
            <person name="Lu D."/>
            <person name="Skrede I."/>
            <person name="Drula E."/>
            <person name="Henrissat B."/>
            <person name="Morin E."/>
            <person name="Kohler A."/>
            <person name="Barry K."/>
            <person name="LaButti K."/>
            <person name="Morin E."/>
            <person name="Salamov A."/>
            <person name="Lipzen A."/>
            <person name="Mereny Z."/>
            <person name="Hegedus B."/>
            <person name="Baldrian P."/>
            <person name="Stursova M."/>
            <person name="Weitz H."/>
            <person name="Taylor A."/>
            <person name="Grigoriev I.V."/>
            <person name="Nagy L.G."/>
            <person name="Martin F."/>
            <person name="Kauserud H."/>
        </authorList>
    </citation>
    <scope>NUCLEOTIDE SEQUENCE</scope>
    <source>
        <strain evidence="2">9284</strain>
    </source>
</reference>
<organism evidence="2 3">
    <name type="scientific">Roridomyces roridus</name>
    <dbReference type="NCBI Taxonomy" id="1738132"/>
    <lineage>
        <taxon>Eukaryota</taxon>
        <taxon>Fungi</taxon>
        <taxon>Dikarya</taxon>
        <taxon>Basidiomycota</taxon>
        <taxon>Agaricomycotina</taxon>
        <taxon>Agaricomycetes</taxon>
        <taxon>Agaricomycetidae</taxon>
        <taxon>Agaricales</taxon>
        <taxon>Marasmiineae</taxon>
        <taxon>Mycenaceae</taxon>
        <taxon>Roridomyces</taxon>
    </lineage>
</organism>
<feature type="coiled-coil region" evidence="1">
    <location>
        <begin position="61"/>
        <end position="88"/>
    </location>
</feature>
<evidence type="ECO:0000313" key="2">
    <source>
        <dbReference type="EMBL" id="KAJ7623814.1"/>
    </source>
</evidence>
<comment type="caution">
    <text evidence="2">The sequence shown here is derived from an EMBL/GenBank/DDBJ whole genome shotgun (WGS) entry which is preliminary data.</text>
</comment>
<dbReference type="Proteomes" id="UP001221142">
    <property type="component" value="Unassembled WGS sequence"/>
</dbReference>